<accession>A0ABD3GWY0</accession>
<reference evidence="1 2" key="1">
    <citation type="submission" date="2024-09" db="EMBL/GenBank/DDBJ databases">
        <title>Chromosome-scale assembly of Riccia sorocarpa.</title>
        <authorList>
            <person name="Paukszto L."/>
        </authorList>
    </citation>
    <scope>NUCLEOTIDE SEQUENCE [LARGE SCALE GENOMIC DNA]</scope>
    <source>
        <strain evidence="1">LP-2024</strain>
        <tissue evidence="1">Aerial parts of the thallus</tissue>
    </source>
</reference>
<protein>
    <recommendedName>
        <fullName evidence="3">Innexin</fullName>
    </recommendedName>
</protein>
<gene>
    <name evidence="1" type="ORF">R1sor_000652</name>
</gene>
<dbReference type="EMBL" id="JBJQOH010000006">
    <property type="protein sequence ID" value="KAL3682630.1"/>
    <property type="molecule type" value="Genomic_DNA"/>
</dbReference>
<sequence length="102" mass="11625">MQFGLLFSLYILAVLVVNGVYTAFKVLHTGVPHYVRCQFIDPPLFGTSWNLYQNFRWKQESEEKRESKKAARAEKMVDVLSVMARALADIAGTLSARRTEEA</sequence>
<evidence type="ECO:0008006" key="3">
    <source>
        <dbReference type="Google" id="ProtNLM"/>
    </source>
</evidence>
<evidence type="ECO:0000313" key="1">
    <source>
        <dbReference type="EMBL" id="KAL3682630.1"/>
    </source>
</evidence>
<proteinExistence type="predicted"/>
<dbReference type="AlphaFoldDB" id="A0ABD3GWY0"/>
<comment type="caution">
    <text evidence="1">The sequence shown here is derived from an EMBL/GenBank/DDBJ whole genome shotgun (WGS) entry which is preliminary data.</text>
</comment>
<name>A0ABD3GWY0_9MARC</name>
<organism evidence="1 2">
    <name type="scientific">Riccia sorocarpa</name>
    <dbReference type="NCBI Taxonomy" id="122646"/>
    <lineage>
        <taxon>Eukaryota</taxon>
        <taxon>Viridiplantae</taxon>
        <taxon>Streptophyta</taxon>
        <taxon>Embryophyta</taxon>
        <taxon>Marchantiophyta</taxon>
        <taxon>Marchantiopsida</taxon>
        <taxon>Marchantiidae</taxon>
        <taxon>Marchantiales</taxon>
        <taxon>Ricciaceae</taxon>
        <taxon>Riccia</taxon>
    </lineage>
</organism>
<keyword evidence="2" id="KW-1185">Reference proteome</keyword>
<dbReference type="Proteomes" id="UP001633002">
    <property type="component" value="Unassembled WGS sequence"/>
</dbReference>
<evidence type="ECO:0000313" key="2">
    <source>
        <dbReference type="Proteomes" id="UP001633002"/>
    </source>
</evidence>